<feature type="compositionally biased region" description="Polar residues" evidence="1">
    <location>
        <begin position="671"/>
        <end position="680"/>
    </location>
</feature>
<evidence type="ECO:0000256" key="1">
    <source>
        <dbReference type="SAM" id="MobiDB-lite"/>
    </source>
</evidence>
<organism evidence="4 5">
    <name type="scientific">Chthoniobacter flavus Ellin428</name>
    <dbReference type="NCBI Taxonomy" id="497964"/>
    <lineage>
        <taxon>Bacteria</taxon>
        <taxon>Pseudomonadati</taxon>
        <taxon>Verrucomicrobiota</taxon>
        <taxon>Spartobacteria</taxon>
        <taxon>Chthoniobacterales</taxon>
        <taxon>Chthoniobacteraceae</taxon>
        <taxon>Chthoniobacter</taxon>
    </lineage>
</organism>
<dbReference type="Proteomes" id="UP000005824">
    <property type="component" value="Unassembled WGS sequence"/>
</dbReference>
<dbReference type="EMBL" id="ABVL01000047">
    <property type="protein sequence ID" value="EDY15910.1"/>
    <property type="molecule type" value="Genomic_DNA"/>
</dbReference>
<keyword evidence="2" id="KW-0812">Transmembrane</keyword>
<feature type="domain" description="Aerotolerance regulator N-terminal" evidence="3">
    <location>
        <begin position="1"/>
        <end position="76"/>
    </location>
</feature>
<accession>B4DCC1</accession>
<feature type="region of interest" description="Disordered" evidence="1">
    <location>
        <begin position="660"/>
        <end position="694"/>
    </location>
</feature>
<dbReference type="Pfam" id="PF07584">
    <property type="entry name" value="BatA"/>
    <property type="match status" value="1"/>
</dbReference>
<dbReference type="NCBIfam" id="TIGR02226">
    <property type="entry name" value="two_anch"/>
    <property type="match status" value="1"/>
</dbReference>
<sequence>MTLLQPAILFALPLAALPVIIHLIHYYRRRQVKWAAMMFLHAAQRMNKGLSRLRQILILLLRVLAVAAILFVVGRPLAGGWLGLTGGAPDTVMILVDRSASMEQINPATGVSKRAAGLRNIAKAINDAVGSRSRLVLIDSALGKPLPIEKANTLLDLPQTEATDTAADIPALFQSALDYITANKTGRTDVWLLSDLQQSDWDSSGGRWEALRAAFTALQGVRFHILCYPQPARDDLAVNVDRVVRRESGDKAELLLDLRISRHVENPQPIEVPLRFAVNGAVTSTKVTLKENQLALQSYAVPIDKETKRGWGRVDLPADSWAGNNTYYFVFDDPPPLHSVIVSDDPAQTEPLRAALSAPLDPSRKYTTTVLPTSRAAEIPWDTAALILWQGALPKAGDVLAHQLQAYAASGRSVFFLPPESPDANELFGLHWGNWESAPTEKADTVEWWRNDAGLLANTRDGASLPVGSLEVTRHCTIVGNGLPLARVAGNAPLLVRSAADQSRGVYFLGTLPGPGASSLARDGVVMYAMLHRVLLDGAKNLGKARQGFAAANVLGADPSKWHPADKTAAATDSTSLPLRAGVDASGDQLLALNRPPGEDQPATISTGMLHDLLAGLDFRVLTDNLEDERSLTNEVWRTFLVAMAVALLLEALISMPQRREAPAVKRNGASPDSNGTPPFSSAKPEPETTSATS</sequence>
<gene>
    <name evidence="4" type="ORF">CfE428DRAFT_6562</name>
</gene>
<dbReference type="PANTHER" id="PTHR37464">
    <property type="entry name" value="BLL2463 PROTEIN"/>
    <property type="match status" value="1"/>
</dbReference>
<evidence type="ECO:0000256" key="2">
    <source>
        <dbReference type="SAM" id="Phobius"/>
    </source>
</evidence>
<reference evidence="4 5" key="1">
    <citation type="journal article" date="2011" name="J. Bacteriol.">
        <title>Genome sequence of Chthoniobacter flavus Ellin428, an aerobic heterotrophic soil bacterium.</title>
        <authorList>
            <person name="Kant R."/>
            <person name="van Passel M.W."/>
            <person name="Palva A."/>
            <person name="Lucas S."/>
            <person name="Lapidus A."/>
            <person name="Glavina Del Rio T."/>
            <person name="Dalin E."/>
            <person name="Tice H."/>
            <person name="Bruce D."/>
            <person name="Goodwin L."/>
            <person name="Pitluck S."/>
            <person name="Larimer F.W."/>
            <person name="Land M.L."/>
            <person name="Hauser L."/>
            <person name="Sangwan P."/>
            <person name="de Vos W.M."/>
            <person name="Janssen P.H."/>
            <person name="Smidt H."/>
        </authorList>
    </citation>
    <scope>NUCLEOTIDE SEQUENCE [LARGE SCALE GENOMIC DNA]</scope>
    <source>
        <strain evidence="4 5">Ellin428</strain>
    </source>
</reference>
<evidence type="ECO:0000313" key="4">
    <source>
        <dbReference type="EMBL" id="EDY15910.1"/>
    </source>
</evidence>
<dbReference type="InterPro" id="IPR011933">
    <property type="entry name" value="Double_TM_dom"/>
</dbReference>
<keyword evidence="2" id="KW-0472">Membrane</keyword>
<evidence type="ECO:0000313" key="5">
    <source>
        <dbReference type="Proteomes" id="UP000005824"/>
    </source>
</evidence>
<dbReference type="InterPro" id="IPR024163">
    <property type="entry name" value="Aerotolerance_reg_N"/>
</dbReference>
<feature type="transmembrane region" description="Helical" evidence="2">
    <location>
        <begin position="56"/>
        <end position="74"/>
    </location>
</feature>
<protein>
    <submittedName>
        <fullName evidence="4">Conserved hypothetical membrane protein</fullName>
    </submittedName>
</protein>
<dbReference type="InParanoid" id="B4DCC1"/>
<feature type="transmembrane region" description="Helical" evidence="2">
    <location>
        <begin position="6"/>
        <end position="27"/>
    </location>
</feature>
<comment type="caution">
    <text evidence="4">The sequence shown here is derived from an EMBL/GenBank/DDBJ whole genome shotgun (WGS) entry which is preliminary data.</text>
</comment>
<dbReference type="PANTHER" id="PTHR37464:SF1">
    <property type="entry name" value="BLL2463 PROTEIN"/>
    <property type="match status" value="1"/>
</dbReference>
<dbReference type="STRING" id="497964.CfE428DRAFT_6562"/>
<dbReference type="AlphaFoldDB" id="B4DCC1"/>
<dbReference type="RefSeq" id="WP_006983879.1">
    <property type="nucleotide sequence ID" value="NZ_ABVL01000047.1"/>
</dbReference>
<dbReference type="eggNOG" id="COG1572">
    <property type="taxonomic scope" value="Bacteria"/>
</dbReference>
<keyword evidence="5" id="KW-1185">Reference proteome</keyword>
<proteinExistence type="predicted"/>
<evidence type="ECO:0000259" key="3">
    <source>
        <dbReference type="Pfam" id="PF07584"/>
    </source>
</evidence>
<keyword evidence="2" id="KW-1133">Transmembrane helix</keyword>
<name>B4DCC1_9BACT</name>